<dbReference type="AlphaFoldDB" id="A0A0B1TIZ6"/>
<sequence length="154" mass="16970">LLAIGGNNRRTASIRAKGYATLFVLAKEDLNDVIKYYPQAQALLKRKAAQMLKNDKKTETTTVEGKGLQETCRLSGLGTPKMVRVVAEVLKPEKPVAAQLKQAIDIGDQRRRTSLYPWSTLQNGDLSDDSAFEGGSEDDLDEALERSSEKSKDD</sequence>
<feature type="compositionally biased region" description="Acidic residues" evidence="1">
    <location>
        <begin position="126"/>
        <end position="142"/>
    </location>
</feature>
<dbReference type="GO" id="GO:0044877">
    <property type="term" value="F:protein-containing complex binding"/>
    <property type="evidence" value="ECO:0007669"/>
    <property type="project" value="TreeGrafter"/>
</dbReference>
<dbReference type="PANTHER" id="PTHR45638">
    <property type="entry name" value="CYCLIC NUCLEOTIDE-GATED CATION CHANNEL SUBUNIT A"/>
    <property type="match status" value="1"/>
</dbReference>
<dbReference type="PANTHER" id="PTHR45638:SF1">
    <property type="entry name" value="CYCLIC NUCLEOTIDE-GATED ION CHANNEL SUBUNIT B, ISOFORM A"/>
    <property type="match status" value="1"/>
</dbReference>
<evidence type="ECO:0008006" key="4">
    <source>
        <dbReference type="Google" id="ProtNLM"/>
    </source>
</evidence>
<dbReference type="GO" id="GO:0005222">
    <property type="term" value="F:intracellularly cAMP-activated cation channel activity"/>
    <property type="evidence" value="ECO:0007669"/>
    <property type="project" value="TreeGrafter"/>
</dbReference>
<evidence type="ECO:0000313" key="3">
    <source>
        <dbReference type="Proteomes" id="UP000053660"/>
    </source>
</evidence>
<dbReference type="GO" id="GO:0005886">
    <property type="term" value="C:plasma membrane"/>
    <property type="evidence" value="ECO:0007669"/>
    <property type="project" value="TreeGrafter"/>
</dbReference>
<evidence type="ECO:0000256" key="1">
    <source>
        <dbReference type="SAM" id="MobiDB-lite"/>
    </source>
</evidence>
<feature type="region of interest" description="Disordered" evidence="1">
    <location>
        <begin position="119"/>
        <end position="154"/>
    </location>
</feature>
<proteinExistence type="predicted"/>
<dbReference type="Gene3D" id="2.60.120.10">
    <property type="entry name" value="Jelly Rolls"/>
    <property type="match status" value="1"/>
</dbReference>
<accession>A0A0B1TIZ6</accession>
<dbReference type="GO" id="GO:0017071">
    <property type="term" value="C:intracellular cyclic nucleotide activated cation channel complex"/>
    <property type="evidence" value="ECO:0007669"/>
    <property type="project" value="TreeGrafter"/>
</dbReference>
<dbReference type="InterPro" id="IPR014710">
    <property type="entry name" value="RmlC-like_jellyroll"/>
</dbReference>
<dbReference type="EMBL" id="KN549848">
    <property type="protein sequence ID" value="KHJ95787.1"/>
    <property type="molecule type" value="Genomic_DNA"/>
</dbReference>
<dbReference type="OrthoDB" id="5863697at2759"/>
<feature type="non-terminal residue" evidence="2">
    <location>
        <position position="1"/>
    </location>
</feature>
<dbReference type="InterPro" id="IPR050866">
    <property type="entry name" value="CNG_cation_channel"/>
</dbReference>
<evidence type="ECO:0000313" key="2">
    <source>
        <dbReference type="EMBL" id="KHJ95787.1"/>
    </source>
</evidence>
<reference evidence="2 3" key="1">
    <citation type="submission" date="2014-03" db="EMBL/GenBank/DDBJ databases">
        <title>Draft genome of the hookworm Oesophagostomum dentatum.</title>
        <authorList>
            <person name="Mitreva M."/>
        </authorList>
    </citation>
    <scope>NUCLEOTIDE SEQUENCE [LARGE SCALE GENOMIC DNA]</scope>
    <source>
        <strain evidence="2 3">OD-Hann</strain>
    </source>
</reference>
<name>A0A0B1TIZ6_OESDE</name>
<dbReference type="GO" id="GO:0005223">
    <property type="term" value="F:intracellularly cGMP-activated cation channel activity"/>
    <property type="evidence" value="ECO:0007669"/>
    <property type="project" value="TreeGrafter"/>
</dbReference>
<protein>
    <recommendedName>
        <fullName evidence="4">Cyclic nucleotide-binding domain-containing protein</fullName>
    </recommendedName>
</protein>
<feature type="compositionally biased region" description="Basic and acidic residues" evidence="1">
    <location>
        <begin position="143"/>
        <end position="154"/>
    </location>
</feature>
<gene>
    <name evidence="2" type="ORF">OESDEN_04261</name>
</gene>
<dbReference type="GO" id="GO:0030553">
    <property type="term" value="F:cGMP binding"/>
    <property type="evidence" value="ECO:0007669"/>
    <property type="project" value="TreeGrafter"/>
</dbReference>
<dbReference type="InterPro" id="IPR018490">
    <property type="entry name" value="cNMP-bd_dom_sf"/>
</dbReference>
<keyword evidence="3" id="KW-1185">Reference proteome</keyword>
<organism evidence="2 3">
    <name type="scientific">Oesophagostomum dentatum</name>
    <name type="common">Nodular worm</name>
    <dbReference type="NCBI Taxonomy" id="61180"/>
    <lineage>
        <taxon>Eukaryota</taxon>
        <taxon>Metazoa</taxon>
        <taxon>Ecdysozoa</taxon>
        <taxon>Nematoda</taxon>
        <taxon>Chromadorea</taxon>
        <taxon>Rhabditida</taxon>
        <taxon>Rhabditina</taxon>
        <taxon>Rhabditomorpha</taxon>
        <taxon>Strongyloidea</taxon>
        <taxon>Strongylidae</taxon>
        <taxon>Oesophagostomum</taxon>
    </lineage>
</organism>
<dbReference type="SUPFAM" id="SSF51206">
    <property type="entry name" value="cAMP-binding domain-like"/>
    <property type="match status" value="1"/>
</dbReference>
<dbReference type="Proteomes" id="UP000053660">
    <property type="component" value="Unassembled WGS sequence"/>
</dbReference>